<dbReference type="Pfam" id="PF00090">
    <property type="entry name" value="TSP_1"/>
    <property type="match status" value="32"/>
</dbReference>
<evidence type="ECO:0000256" key="2">
    <source>
        <dbReference type="ARBA" id="ARBA00023157"/>
    </source>
</evidence>
<gene>
    <name evidence="5" type="primary">LOC136080643</name>
</gene>
<name>A0ABM4BWM7_HYDVU</name>
<evidence type="ECO:0000256" key="3">
    <source>
        <dbReference type="SAM" id="SignalP"/>
    </source>
</evidence>
<dbReference type="PANTHER" id="PTHR22906">
    <property type="entry name" value="PROPERDIN"/>
    <property type="match status" value="1"/>
</dbReference>
<dbReference type="PROSITE" id="PS50092">
    <property type="entry name" value="TSP1"/>
    <property type="match status" value="29"/>
</dbReference>
<dbReference type="Proteomes" id="UP001652625">
    <property type="component" value="Chromosome 05"/>
</dbReference>
<protein>
    <submittedName>
        <fullName evidence="5">SCO-spondin-like isoform X1</fullName>
    </submittedName>
</protein>
<evidence type="ECO:0000313" key="5">
    <source>
        <dbReference type="RefSeq" id="XP_065653629.1"/>
    </source>
</evidence>
<keyword evidence="1" id="KW-0677">Repeat</keyword>
<organism evidence="4 5">
    <name type="scientific">Hydra vulgaris</name>
    <name type="common">Hydra</name>
    <name type="synonym">Hydra attenuata</name>
    <dbReference type="NCBI Taxonomy" id="6087"/>
    <lineage>
        <taxon>Eukaryota</taxon>
        <taxon>Metazoa</taxon>
        <taxon>Cnidaria</taxon>
        <taxon>Hydrozoa</taxon>
        <taxon>Hydroidolina</taxon>
        <taxon>Anthoathecata</taxon>
        <taxon>Aplanulata</taxon>
        <taxon>Hydridae</taxon>
        <taxon>Hydra</taxon>
    </lineage>
</organism>
<dbReference type="SMART" id="SM00209">
    <property type="entry name" value="TSP1"/>
    <property type="match status" value="32"/>
</dbReference>
<feature type="signal peptide" evidence="3">
    <location>
        <begin position="1"/>
        <end position="29"/>
    </location>
</feature>
<keyword evidence="4" id="KW-1185">Reference proteome</keyword>
<dbReference type="RefSeq" id="XP_065653629.1">
    <property type="nucleotide sequence ID" value="XM_065797557.1"/>
</dbReference>
<evidence type="ECO:0000313" key="4">
    <source>
        <dbReference type="Proteomes" id="UP001652625"/>
    </source>
</evidence>
<evidence type="ECO:0000256" key="1">
    <source>
        <dbReference type="ARBA" id="ARBA00022737"/>
    </source>
</evidence>
<reference evidence="5" key="1">
    <citation type="submission" date="2025-08" db="UniProtKB">
        <authorList>
            <consortium name="RefSeq"/>
        </authorList>
    </citation>
    <scope>IDENTIFICATION</scope>
</reference>
<dbReference type="InterPro" id="IPR036383">
    <property type="entry name" value="TSP1_rpt_sf"/>
</dbReference>
<dbReference type="InterPro" id="IPR052065">
    <property type="entry name" value="Compl_asym_regulator"/>
</dbReference>
<keyword evidence="2" id="KW-1015">Disulfide bond</keyword>
<keyword evidence="3" id="KW-0732">Signal</keyword>
<feature type="chain" id="PRO_5046294704" evidence="3">
    <location>
        <begin position="30"/>
        <end position="2324"/>
    </location>
</feature>
<dbReference type="GeneID" id="136080643"/>
<accession>A0ABM4BWM7</accession>
<proteinExistence type="predicted"/>
<dbReference type="Gene3D" id="2.20.100.10">
    <property type="entry name" value="Thrombospondin type-1 (TSP1) repeat"/>
    <property type="match status" value="23"/>
</dbReference>
<dbReference type="InterPro" id="IPR000884">
    <property type="entry name" value="TSP1_rpt"/>
</dbReference>
<sequence>MSFSIVLFLVQSADIIFITKALSATPAKAAPLFASSTRGKTTTLAINFSNVSYGLVHESFNNVGISVLTSNPSNAAPESYEIIEDFASLQSITGFLRHKVYGWFLAPLTGNYTFTSSCNFTCQLYLSNNSNPLNKTIIINNNSVQKLTSNLVFLRKKKIYYIEAVLSTVPPKATYHLSIGIVYTDGIIIEAFQYIPANLLGLIWTENGNTIRTASIPIKECIFYNGLFTTCVCRNGQKILNNIIYCQDSVEIIQDSLLMEDEVPLARNTYVTTLKSLNKEYSVLFEVKPNAFDHNWRSVIHLFPDNSNDTTHNSNPAIYFAPNGSLYVTSTINGSFHSFYYSMLFYLKTWSQINVRQEFYIESNTYQYSISVNGTIVYSTTNKKPVELSNIKVYAANPWYVSQNGFIRNLIIISETCDAMFMGRETALIKGLFSGSMDIFFEEYVIIFDLKLTSYVLGIQNVLYLTINGSNKHGDNYPFVDFYSYGIGNYSNGVLVFNFAINNASKQYYSLTTIPLAQWVAVKISQRFFNGTYKYTVYVNQSTEYTTIVTQPIRLFNVLVYTSDPFLADQPGFIRNLNIVSRSPGVWTQWTDWSNCSDTCVNCMKNRSRTCIVNNMDGDCLGNSTEFDTCIGIWMQWSSWSECAPSCGVSVMNRSRICNNTRSLYDCYGNNTETISCISNKTCVGVWVQWSNWSECLTSCGVGLMNRSLVCNTTNTVFNCSGNITGIASCISNITCLGIWMQWSSWSECAPSCGVSVMNRSRICNSTKSFYNCYGNNTETISCISNETCVGVYFQWSNWSECLPSCGESLMSRSLICNTINMSNCLTNITEIVPCISNVTCLDVWTHWSNWSECLPSCGLSVMNRSLICNTTNTVFNCTSNITETASCISNITCLGIWMQWSSWSECAPSCGVSVMNRSRICNSTKSFYNCYGNNTETISCISNETCVGVYFQWSNWSECLPSCGESLMSRSLICNTINMSNCLTNITEIVPCISNVTCLDVWTLWSNWSECLPSCGLSVMNRSLICNTTNTVFNCTSNITETASCISNITCLGIWMQWSSWSECAPSCGVSVMNRSRICNSTKSFYNCYGNNTETISCISNETCVGVYFQWSNWSECLPSCGESLMSRSLICNTINMSNCLTNITEIVPCISNVTCLDVWTHWSNWSECLPSCGLSVMNRSLICNTTNTVFNCTSNITETASCISNITCLGIWMQWSSWSECAPSCGVSVMNRSRICNSTKSFYNCYGNNTETISCISNETCVGVYFQWSNWSECLPSCGESLMSRSLICNTINMSNCLTNITEIVPCISNVTCLDVWTHWSNWSECLPSCGLSVMNRSLICNTTNTVFNCTSNITETASCISNITCLGIWMQWSSWSECAPSCGVSVMNRSRICNSTKSFYNCYGNNTETISCISNETCVGVYFQWSNWSECLPSCGESLMSRSLICNTINMSNCLTNITEIVPCISNVTCLDVWTHWSNWSECLPSCGLSVMNRSLICNTTNTVFNCTSNITETASCISNITCLGIWMQWSSWSECAPSCGVSVMNRSRICNSTKSFYNCYGNNTETISCISNETCVGVYFQWSNWSECLPSCGESLMSRSLICNTINMSNCLTNITEIVPCISNVTCLDVWTHWSNWSECLPSCGLSVMNRSLICNTTNTVFNCTSNITETASCISNITCLGIWMQWSSWSECAPSCGVSVMNRSRICNSTKSFYNCYGNNTETISCISNETCVGVYFQWSNWSECLPSCGESLMSRSLICNTINMSNCLTNITEIVPCISNVTCLDVWTHWSNWSECLPSCGLSVMNRSLICNTTNTVFNCTSNITETASCISNITCLVIWMQWSSWSECAPSCGVSVMNRSRICNSTKSFYNCYGNNTETISCISNETCVGVYFQWSNWSECLPSCGESLMSRSLICNTINMSNCLTNITEIVPCISNVTCLDVWTHWSNWSECLPSCGLSVMNRSLICNTTNTVFNCTSNITETASCISNITCLGIWMQWSSWSECAPSCGVSVMNRSRICNSTKSFYNCYGNNTETISCISNETCVAYWAEWNNWSECMPSCGISTMNRSRDCKNKSILSNCSGNNTEVLSCLSGVTCVGEWNLWSECSQTCGSGYMMSFLRIREESQYYKTKSCFLKNCTDGAEWSTWGNFGQCSQTCGSGRMVRNRMCENVSSDNFICFGLSQDVWSCNEFLCSVNGEWTNWSEWSLCSQPCNVGETKRVRNCSKPKLQFKGLSCIGSAKETKMCSLRNCESTFIAMGIVLTDEVYNNQYSDVGSLASQRLKEKIRNSMQNMYNGHQKNVSFVITIHSIKVVYP</sequence>
<dbReference type="SUPFAM" id="SSF82895">
    <property type="entry name" value="TSP-1 type 1 repeat"/>
    <property type="match status" value="31"/>
</dbReference>